<evidence type="ECO:0000313" key="2">
    <source>
        <dbReference type="Proteomes" id="UP000194127"/>
    </source>
</evidence>
<organism evidence="1 2">
    <name type="scientific">Postia placenta MAD-698-R-SB12</name>
    <dbReference type="NCBI Taxonomy" id="670580"/>
    <lineage>
        <taxon>Eukaryota</taxon>
        <taxon>Fungi</taxon>
        <taxon>Dikarya</taxon>
        <taxon>Basidiomycota</taxon>
        <taxon>Agaricomycotina</taxon>
        <taxon>Agaricomycetes</taxon>
        <taxon>Polyporales</taxon>
        <taxon>Adustoporiaceae</taxon>
        <taxon>Rhodonia</taxon>
    </lineage>
</organism>
<name>A0A1X6N0S5_9APHY</name>
<dbReference type="RefSeq" id="XP_024339011.1">
    <property type="nucleotide sequence ID" value="XM_024477639.1"/>
</dbReference>
<keyword evidence="2" id="KW-1185">Reference proteome</keyword>
<evidence type="ECO:0000313" key="1">
    <source>
        <dbReference type="EMBL" id="OSX62217.1"/>
    </source>
</evidence>
<accession>A0A1X6N0S5</accession>
<reference evidence="1 2" key="1">
    <citation type="submission" date="2017-04" db="EMBL/GenBank/DDBJ databases">
        <title>Genome Sequence of the Model Brown-Rot Fungus Postia placenta SB12.</title>
        <authorList>
            <consortium name="DOE Joint Genome Institute"/>
            <person name="Gaskell J."/>
            <person name="Kersten P."/>
            <person name="Larrondo L.F."/>
            <person name="Canessa P."/>
            <person name="Martinez D."/>
            <person name="Hibbett D."/>
            <person name="Schmoll M."/>
            <person name="Kubicek C.P."/>
            <person name="Martinez A.T."/>
            <person name="Yadav J."/>
            <person name="Master E."/>
            <person name="Magnuson J.K."/>
            <person name="James T."/>
            <person name="Yaver D."/>
            <person name="Berka R."/>
            <person name="Labutti K."/>
            <person name="Lipzen A."/>
            <person name="Aerts A."/>
            <person name="Barry K."/>
            <person name="Henrissat B."/>
            <person name="Blanchette R."/>
            <person name="Grigoriev I."/>
            <person name="Cullen D."/>
        </authorList>
    </citation>
    <scope>NUCLEOTIDE SEQUENCE [LARGE SCALE GENOMIC DNA]</scope>
    <source>
        <strain evidence="1 2">MAD-698-R-SB12</strain>
    </source>
</reference>
<dbReference type="AlphaFoldDB" id="A0A1X6N0S5"/>
<protein>
    <submittedName>
        <fullName evidence="1">Uncharacterized protein</fullName>
    </submittedName>
</protein>
<dbReference type="Proteomes" id="UP000194127">
    <property type="component" value="Unassembled WGS sequence"/>
</dbReference>
<proteinExistence type="predicted"/>
<dbReference type="GeneID" id="36322589"/>
<dbReference type="EMBL" id="KZ110597">
    <property type="protein sequence ID" value="OSX62217.1"/>
    <property type="molecule type" value="Genomic_DNA"/>
</dbReference>
<gene>
    <name evidence="1" type="ORF">POSPLADRAFT_1039976</name>
</gene>
<sequence length="84" mass="9493">MEMTAETTNLTETLQQPIAQARHIPRGEIETSTRWYPSPWLARSVRGLVADILPSHRTVKQSAGANVEDVRRYVVLLCLTAYAR</sequence>